<accession>A0ABW3ICU2</accession>
<feature type="chain" id="PRO_5047226520" evidence="1">
    <location>
        <begin position="22"/>
        <end position="383"/>
    </location>
</feature>
<evidence type="ECO:0000313" key="2">
    <source>
        <dbReference type="EMBL" id="MFD0975896.1"/>
    </source>
</evidence>
<keyword evidence="3" id="KW-1185">Reference proteome</keyword>
<dbReference type="PROSITE" id="PS51257">
    <property type="entry name" value="PROKAR_LIPOPROTEIN"/>
    <property type="match status" value="1"/>
</dbReference>
<keyword evidence="1" id="KW-0732">Signal</keyword>
<dbReference type="Proteomes" id="UP001597100">
    <property type="component" value="Unassembled WGS sequence"/>
</dbReference>
<proteinExistence type="predicted"/>
<sequence>MWPALKKIRCIWLLLPFLLLACEKEDEFINNEPVSNTESFSREIKESLSSYNINKSLSKKSYRSTKDRVIHDFSPPQISNRAVIPSECGATEFSRIQFDHFTALASDQLATDNFNFYTYLNHNAALLGIGTDTFGEDGEYTQLVNKIERDLERFWDMHDEISIRGQHTSTLNDPEMLTEILWYLIADLESKEQLQPEIERLLQLNLESRLLPESPFFAAEVFASFNNMIVLGDGLIEMFAETGISGEVTWTGILTHEWAHQIQFDHFFRWYPFGSFETHAEETRHIELEADFFSAYYLTHKRGATYNWKKAEEFFELFFQAGDCSFEFDLHHGTPHQRMQAAKEGFKLAQSAQKKGHILTPEEVHHYFINVALPEILPKNYSL</sequence>
<gene>
    <name evidence="2" type="ORF">ACFQ1G_03745</name>
</gene>
<comment type="caution">
    <text evidence="2">The sequence shown here is derived from an EMBL/GenBank/DDBJ whole genome shotgun (WGS) entry which is preliminary data.</text>
</comment>
<dbReference type="EMBL" id="JBHTJP010000032">
    <property type="protein sequence ID" value="MFD0975896.1"/>
    <property type="molecule type" value="Genomic_DNA"/>
</dbReference>
<reference evidence="3" key="1">
    <citation type="journal article" date="2019" name="Int. J. Syst. Evol. Microbiol.">
        <title>The Global Catalogue of Microorganisms (GCM) 10K type strain sequencing project: providing services to taxonomists for standard genome sequencing and annotation.</title>
        <authorList>
            <consortium name="The Broad Institute Genomics Platform"/>
            <consortium name="The Broad Institute Genome Sequencing Center for Infectious Disease"/>
            <person name="Wu L."/>
            <person name="Ma J."/>
        </authorList>
    </citation>
    <scope>NUCLEOTIDE SEQUENCE [LARGE SCALE GENOMIC DNA]</scope>
    <source>
        <strain evidence="3">CCUG 60898</strain>
    </source>
</reference>
<name>A0ABW3ICU2_9FLAO</name>
<protein>
    <submittedName>
        <fullName evidence="2">Uncharacterized protein</fullName>
    </submittedName>
</protein>
<dbReference type="RefSeq" id="WP_380736932.1">
    <property type="nucleotide sequence ID" value="NZ_JBHTJP010000032.1"/>
</dbReference>
<organism evidence="2 3">
    <name type="scientific">Salinimicrobium gaetbulicola</name>
    <dbReference type="NCBI Taxonomy" id="999702"/>
    <lineage>
        <taxon>Bacteria</taxon>
        <taxon>Pseudomonadati</taxon>
        <taxon>Bacteroidota</taxon>
        <taxon>Flavobacteriia</taxon>
        <taxon>Flavobacteriales</taxon>
        <taxon>Flavobacteriaceae</taxon>
        <taxon>Salinimicrobium</taxon>
    </lineage>
</organism>
<evidence type="ECO:0000313" key="3">
    <source>
        <dbReference type="Proteomes" id="UP001597100"/>
    </source>
</evidence>
<feature type="signal peptide" evidence="1">
    <location>
        <begin position="1"/>
        <end position="21"/>
    </location>
</feature>
<evidence type="ECO:0000256" key="1">
    <source>
        <dbReference type="SAM" id="SignalP"/>
    </source>
</evidence>